<dbReference type="EMBL" id="AFBR01000034">
    <property type="protein sequence ID" value="EGG55014.1"/>
    <property type="molecule type" value="Genomic_DNA"/>
</dbReference>
<evidence type="ECO:0000313" key="2">
    <source>
        <dbReference type="EMBL" id="EGG55014.1"/>
    </source>
</evidence>
<gene>
    <name evidence="2" type="ORF">HMPREF9442_01320</name>
</gene>
<dbReference type="HOGENOM" id="CLU_090389_18_1_10"/>
<dbReference type="PANTHER" id="PTHR36450:SF1">
    <property type="entry name" value="THIOREDOXIN"/>
    <property type="match status" value="1"/>
</dbReference>
<dbReference type="PANTHER" id="PTHR36450">
    <property type="entry name" value="THIOREDOXIN"/>
    <property type="match status" value="1"/>
</dbReference>
<dbReference type="STRING" id="762982.HMPREF9442_01320"/>
<accession>F3QT05</accession>
<proteinExistence type="predicted"/>
<keyword evidence="3" id="KW-1185">Reference proteome</keyword>
<protein>
    <submittedName>
        <fullName evidence="2">Redox-active disulfide protein 2</fullName>
    </submittedName>
</protein>
<evidence type="ECO:0000259" key="1">
    <source>
        <dbReference type="Pfam" id="PF13192"/>
    </source>
</evidence>
<reference evidence="2 3" key="1">
    <citation type="submission" date="2011-02" db="EMBL/GenBank/DDBJ databases">
        <authorList>
            <person name="Weinstock G."/>
            <person name="Sodergren E."/>
            <person name="Clifton S."/>
            <person name="Fulton L."/>
            <person name="Fulton B."/>
            <person name="Courtney L."/>
            <person name="Fronick C."/>
            <person name="Harrison M."/>
            <person name="Strong C."/>
            <person name="Farmer C."/>
            <person name="Delahaunty K."/>
            <person name="Markovic C."/>
            <person name="Hall O."/>
            <person name="Minx P."/>
            <person name="Tomlinson C."/>
            <person name="Mitreva M."/>
            <person name="Hou S."/>
            <person name="Chen J."/>
            <person name="Wollam A."/>
            <person name="Pepin K.H."/>
            <person name="Johnson M."/>
            <person name="Bhonagiri V."/>
            <person name="Zhang X."/>
            <person name="Suruliraj S."/>
            <person name="Warren W."/>
            <person name="Chinwalla A."/>
            <person name="Mardis E.R."/>
            <person name="Wilson R.K."/>
        </authorList>
    </citation>
    <scope>NUCLEOTIDE SEQUENCE [LARGE SCALE GENOMIC DNA]</scope>
    <source>
        <strain evidence="2 3">YIT 11841</strain>
    </source>
</reference>
<dbReference type="InterPro" id="IPR012336">
    <property type="entry name" value="Thioredoxin-like_fold"/>
</dbReference>
<dbReference type="eggNOG" id="COG0526">
    <property type="taxonomic scope" value="Bacteria"/>
</dbReference>
<dbReference type="SUPFAM" id="SSF52833">
    <property type="entry name" value="Thioredoxin-like"/>
    <property type="match status" value="1"/>
</dbReference>
<sequence>MVNVRDITNKIIQTSTIVFMEIKVLGVGCAKCKATYAVIEKVVKEQGLDATLIKVEDIMELLNYNIMATPAVVIDGEVKLKGHVPTENEVKKILGL</sequence>
<dbReference type="AlphaFoldDB" id="F3QT05"/>
<dbReference type="NCBIfam" id="TIGR00412">
    <property type="entry name" value="redox_disulf_2"/>
    <property type="match status" value="1"/>
</dbReference>
<dbReference type="Proteomes" id="UP000005546">
    <property type="component" value="Unassembled WGS sequence"/>
</dbReference>
<feature type="domain" description="Thioredoxin-like fold" evidence="1">
    <location>
        <begin position="20"/>
        <end position="94"/>
    </location>
</feature>
<comment type="caution">
    <text evidence="2">The sequence shown here is derived from an EMBL/GenBank/DDBJ whole genome shotgun (WGS) entry which is preliminary data.</text>
</comment>
<dbReference type="Gene3D" id="3.40.30.10">
    <property type="entry name" value="Glutaredoxin"/>
    <property type="match status" value="1"/>
</dbReference>
<organism evidence="2 3">
    <name type="scientific">Paraprevotella xylaniphila YIT 11841</name>
    <dbReference type="NCBI Taxonomy" id="762982"/>
    <lineage>
        <taxon>Bacteria</taxon>
        <taxon>Pseudomonadati</taxon>
        <taxon>Bacteroidota</taxon>
        <taxon>Bacteroidia</taxon>
        <taxon>Bacteroidales</taxon>
        <taxon>Prevotellaceae</taxon>
        <taxon>Paraprevotella</taxon>
    </lineage>
</organism>
<dbReference type="InterPro" id="IPR036249">
    <property type="entry name" value="Thioredoxin-like_sf"/>
</dbReference>
<evidence type="ECO:0000313" key="3">
    <source>
        <dbReference type="Proteomes" id="UP000005546"/>
    </source>
</evidence>
<dbReference type="Pfam" id="PF13192">
    <property type="entry name" value="Thioredoxin_3"/>
    <property type="match status" value="1"/>
</dbReference>
<dbReference type="InterPro" id="IPR005243">
    <property type="entry name" value="THIRX-like_proc"/>
</dbReference>
<name>F3QT05_9BACT</name>